<comment type="subcellular location">
    <subcellularLocation>
        <location evidence="1">Membrane</location>
        <topology evidence="1">Multi-pass membrane protein</topology>
    </subcellularLocation>
</comment>
<feature type="transmembrane region" description="Helical" evidence="5">
    <location>
        <begin position="102"/>
        <end position="122"/>
    </location>
</feature>
<dbReference type="Proteomes" id="UP001501612">
    <property type="component" value="Unassembled WGS sequence"/>
</dbReference>
<evidence type="ECO:0000256" key="3">
    <source>
        <dbReference type="ARBA" id="ARBA00022989"/>
    </source>
</evidence>
<keyword evidence="2 5" id="KW-0812">Transmembrane</keyword>
<evidence type="ECO:0000256" key="2">
    <source>
        <dbReference type="ARBA" id="ARBA00022692"/>
    </source>
</evidence>
<feature type="transmembrane region" description="Helical" evidence="5">
    <location>
        <begin position="58"/>
        <end position="74"/>
    </location>
</feature>
<accession>A0ABN2PC19</accession>
<reference evidence="7 8" key="1">
    <citation type="journal article" date="2019" name="Int. J. Syst. Evol. Microbiol.">
        <title>The Global Catalogue of Microorganisms (GCM) 10K type strain sequencing project: providing services to taxonomists for standard genome sequencing and annotation.</title>
        <authorList>
            <consortium name="The Broad Institute Genomics Platform"/>
            <consortium name="The Broad Institute Genome Sequencing Center for Infectious Disease"/>
            <person name="Wu L."/>
            <person name="Ma J."/>
        </authorList>
    </citation>
    <scope>NUCLEOTIDE SEQUENCE [LARGE SCALE GENOMIC DNA]</scope>
    <source>
        <strain evidence="7 8">JCM 14046</strain>
    </source>
</reference>
<sequence length="411" mass="42001">MAQQPDPAAPPPEVHTVLGALRSPRVLRCELLAGLVVALALVPEAISFAVIVGVDPRVGLFTSVTMALSIAVLGGRRAMISSATGAVAFVVAPVMAAHGLDYLLATVLLGGAVQVVLGLAGVARLMRHVPPAVVTGFVNSLAALLLLAQLPHVVGVPWVVYPLVVAGLALIVLAPRVTRLVPSPLVAIAVLTALVVLGGLDVPDVGDEGALPDGLPSLVLPDVPPTWETLRIVAPYAVGLALVGLLETLVTADLVDAATRTGSDKRREAWGQGGANLVTGLFGGMGGCAVIGQSMMNTRLAHARTRLSTFSAGAFLLVLVVALGPEVAAIPMAALVAVMLVVAWRSADVDSLRPSTLRRAPLGHTATMLSTLAAVVLTHNLLVGLVVGVLVAGVVAAPARLRDVLSRRRGR</sequence>
<keyword evidence="3 5" id="KW-1133">Transmembrane helix</keyword>
<feature type="transmembrane region" description="Helical" evidence="5">
    <location>
        <begin position="154"/>
        <end position="173"/>
    </location>
</feature>
<evidence type="ECO:0000256" key="1">
    <source>
        <dbReference type="ARBA" id="ARBA00004141"/>
    </source>
</evidence>
<evidence type="ECO:0000256" key="5">
    <source>
        <dbReference type="SAM" id="Phobius"/>
    </source>
</evidence>
<feature type="transmembrane region" description="Helical" evidence="5">
    <location>
        <begin position="129"/>
        <end position="148"/>
    </location>
</feature>
<dbReference type="InterPro" id="IPR052706">
    <property type="entry name" value="Membrane-Transporter-like"/>
</dbReference>
<dbReference type="RefSeq" id="WP_344006488.1">
    <property type="nucleotide sequence ID" value="NZ_BAAAMY010000004.1"/>
</dbReference>
<evidence type="ECO:0000256" key="4">
    <source>
        <dbReference type="ARBA" id="ARBA00023136"/>
    </source>
</evidence>
<dbReference type="EMBL" id="BAAAMY010000004">
    <property type="protein sequence ID" value="GAA1917775.1"/>
    <property type="molecule type" value="Genomic_DNA"/>
</dbReference>
<dbReference type="InterPro" id="IPR011547">
    <property type="entry name" value="SLC26A/SulP_dom"/>
</dbReference>
<comment type="caution">
    <text evidence="7">The sequence shown here is derived from an EMBL/GenBank/DDBJ whole genome shotgun (WGS) entry which is preliminary data.</text>
</comment>
<organism evidence="7 8">
    <name type="scientific">Nocardioides lentus</name>
    <dbReference type="NCBI Taxonomy" id="338077"/>
    <lineage>
        <taxon>Bacteria</taxon>
        <taxon>Bacillati</taxon>
        <taxon>Actinomycetota</taxon>
        <taxon>Actinomycetes</taxon>
        <taxon>Propionibacteriales</taxon>
        <taxon>Nocardioidaceae</taxon>
        <taxon>Nocardioides</taxon>
    </lineage>
</organism>
<keyword evidence="4 5" id="KW-0472">Membrane</keyword>
<dbReference type="PANTHER" id="PTHR43310">
    <property type="entry name" value="SULFATE TRANSPORTER YBAR-RELATED"/>
    <property type="match status" value="1"/>
</dbReference>
<evidence type="ECO:0000313" key="8">
    <source>
        <dbReference type="Proteomes" id="UP001501612"/>
    </source>
</evidence>
<proteinExistence type="predicted"/>
<feature type="transmembrane region" description="Helical" evidence="5">
    <location>
        <begin position="31"/>
        <end position="52"/>
    </location>
</feature>
<feature type="transmembrane region" description="Helical" evidence="5">
    <location>
        <begin position="315"/>
        <end position="344"/>
    </location>
</feature>
<feature type="transmembrane region" description="Helical" evidence="5">
    <location>
        <begin position="381"/>
        <end position="401"/>
    </location>
</feature>
<keyword evidence="8" id="KW-1185">Reference proteome</keyword>
<dbReference type="Pfam" id="PF00916">
    <property type="entry name" value="Sulfate_transp"/>
    <property type="match status" value="2"/>
</dbReference>
<name>A0ABN2PC19_9ACTN</name>
<feature type="transmembrane region" description="Helical" evidence="5">
    <location>
        <begin position="275"/>
        <end position="295"/>
    </location>
</feature>
<feature type="transmembrane region" description="Helical" evidence="5">
    <location>
        <begin position="79"/>
        <end position="96"/>
    </location>
</feature>
<protein>
    <recommendedName>
        <fullName evidence="6">SLC26A/SulP transporter domain-containing protein</fullName>
    </recommendedName>
</protein>
<feature type="transmembrane region" description="Helical" evidence="5">
    <location>
        <begin position="180"/>
        <end position="200"/>
    </location>
</feature>
<evidence type="ECO:0000259" key="6">
    <source>
        <dbReference type="Pfam" id="PF00916"/>
    </source>
</evidence>
<gene>
    <name evidence="7" type="ORF">GCM10009737_19010</name>
</gene>
<evidence type="ECO:0000313" key="7">
    <source>
        <dbReference type="EMBL" id="GAA1917775.1"/>
    </source>
</evidence>
<feature type="domain" description="SLC26A/SulP transporter" evidence="6">
    <location>
        <begin position="28"/>
        <end position="157"/>
    </location>
</feature>
<feature type="domain" description="SLC26A/SulP transporter" evidence="6">
    <location>
        <begin position="176"/>
        <end position="345"/>
    </location>
</feature>
<dbReference type="PANTHER" id="PTHR43310:SF1">
    <property type="entry name" value="SULFATE TRANSPORTER YBAR-RELATED"/>
    <property type="match status" value="1"/>
</dbReference>